<name>A0A5J4SVF3_9ZZZZ</name>
<dbReference type="PIRSF" id="PIRSF005677">
    <property type="entry name" value="PPi_PFK_PfpB"/>
    <property type="match status" value="1"/>
</dbReference>
<dbReference type="EC" id="2.7.1.90" evidence="12"/>
<keyword evidence="5" id="KW-0479">Metal-binding</keyword>
<dbReference type="Gene3D" id="3.40.50.450">
    <property type="match status" value="1"/>
</dbReference>
<feature type="domain" description="Phosphofructokinase" evidence="10">
    <location>
        <begin position="70"/>
        <end position="315"/>
    </location>
</feature>
<keyword evidence="8" id="KW-0324">Glycolysis</keyword>
<evidence type="ECO:0000256" key="5">
    <source>
        <dbReference type="ARBA" id="ARBA00022723"/>
    </source>
</evidence>
<dbReference type="PANTHER" id="PTHR43650">
    <property type="entry name" value="PYROPHOSPHATE--FRUCTOSE 6-PHOSPHATE 1-PHOSPHOTRANSFERASE"/>
    <property type="match status" value="1"/>
</dbReference>
<dbReference type="GO" id="GO:0005829">
    <property type="term" value="C:cytosol"/>
    <property type="evidence" value="ECO:0007669"/>
    <property type="project" value="TreeGrafter"/>
</dbReference>
<evidence type="ECO:0000256" key="7">
    <source>
        <dbReference type="ARBA" id="ARBA00022842"/>
    </source>
</evidence>
<dbReference type="InterPro" id="IPR022953">
    <property type="entry name" value="ATP_PFK"/>
</dbReference>
<evidence type="ECO:0000256" key="2">
    <source>
        <dbReference type="ARBA" id="ARBA00003138"/>
    </source>
</evidence>
<dbReference type="GO" id="GO:0006002">
    <property type="term" value="P:fructose 6-phosphate metabolic process"/>
    <property type="evidence" value="ECO:0007669"/>
    <property type="project" value="InterPro"/>
</dbReference>
<dbReference type="InterPro" id="IPR035966">
    <property type="entry name" value="PKF_sf"/>
</dbReference>
<dbReference type="Pfam" id="PF00365">
    <property type="entry name" value="PFK"/>
    <property type="match status" value="1"/>
</dbReference>
<dbReference type="NCBIfam" id="TIGR02477">
    <property type="entry name" value="PFKA_PPi"/>
    <property type="match status" value="1"/>
</dbReference>
<dbReference type="Gene3D" id="1.10.10.480">
    <property type="entry name" value="Phosphofructokinase, domain 3"/>
    <property type="match status" value="1"/>
</dbReference>
<accession>A0A5J4SVF3</accession>
<evidence type="ECO:0000313" key="11">
    <source>
        <dbReference type="EMBL" id="KAA6349743.1"/>
    </source>
</evidence>
<comment type="function">
    <text evidence="2">Catalyzes the phosphorylation of D-fructose 6-phosphate, the first committing step of glycolysis. Uses inorganic phosphate (PPi) as phosphoryl donor instead of ATP like common ATP-dependent phosphofructokinases (ATP-PFKs), which renders the reaction reversible, and can thus function both in glycolysis and gluconeogenesis. Consistently, PPi-PFK can replace the enzymes of both the forward (ATP-PFK) and reverse (fructose-bisphosphatase (FBPase)) reactions.</text>
</comment>
<evidence type="ECO:0000313" key="12">
    <source>
        <dbReference type="EMBL" id="KAA6349772.1"/>
    </source>
</evidence>
<dbReference type="NCBIfam" id="NF005482">
    <property type="entry name" value="PRK07085.1"/>
    <property type="match status" value="1"/>
</dbReference>
<comment type="catalytic activity">
    <reaction evidence="9">
        <text>beta-D-fructose 6-phosphate + diphosphate = beta-D-fructose 1,6-bisphosphate + phosphate + H(+)</text>
        <dbReference type="Rhea" id="RHEA:13613"/>
        <dbReference type="ChEBI" id="CHEBI:15378"/>
        <dbReference type="ChEBI" id="CHEBI:32966"/>
        <dbReference type="ChEBI" id="CHEBI:33019"/>
        <dbReference type="ChEBI" id="CHEBI:43474"/>
        <dbReference type="ChEBI" id="CHEBI:57634"/>
        <dbReference type="EC" id="2.7.1.90"/>
    </reaction>
</comment>
<dbReference type="GO" id="GO:0046872">
    <property type="term" value="F:metal ion binding"/>
    <property type="evidence" value="ECO:0007669"/>
    <property type="project" value="UniProtKB-KW"/>
</dbReference>
<keyword evidence="3" id="KW-0963">Cytoplasm</keyword>
<evidence type="ECO:0000259" key="10">
    <source>
        <dbReference type="Pfam" id="PF00365"/>
    </source>
</evidence>
<reference evidence="12" key="1">
    <citation type="submission" date="2019-03" db="EMBL/GenBank/DDBJ databases">
        <title>Single cell metagenomics reveals metabolic interactions within the superorganism composed of flagellate Streblomastix strix and complex community of Bacteroidetes bacteria on its surface.</title>
        <authorList>
            <person name="Treitli S.C."/>
            <person name="Kolisko M."/>
            <person name="Husnik F."/>
            <person name="Keeling P."/>
            <person name="Hampl V."/>
        </authorList>
    </citation>
    <scope>NUCLEOTIDE SEQUENCE</scope>
    <source>
        <strain evidence="12">STM</strain>
    </source>
</reference>
<comment type="cofactor">
    <cofactor evidence="1">
        <name>Mg(2+)</name>
        <dbReference type="ChEBI" id="CHEBI:18420"/>
    </cofactor>
</comment>
<evidence type="ECO:0000256" key="8">
    <source>
        <dbReference type="ARBA" id="ARBA00023152"/>
    </source>
</evidence>
<dbReference type="PANTHER" id="PTHR43650:SF1">
    <property type="entry name" value="PYROPHOSPHATE--FRUCTOSE 6-PHOSPHATE 1-PHOSPHOTRANSFERASE SUBUNIT BETA 2"/>
    <property type="match status" value="1"/>
</dbReference>
<proteinExistence type="inferred from homology"/>
<dbReference type="GO" id="GO:0005524">
    <property type="term" value="F:ATP binding"/>
    <property type="evidence" value="ECO:0007669"/>
    <property type="project" value="InterPro"/>
</dbReference>
<evidence type="ECO:0000256" key="6">
    <source>
        <dbReference type="ARBA" id="ARBA00022777"/>
    </source>
</evidence>
<gene>
    <name evidence="11" type="ORF">EZS27_002823</name>
    <name evidence="12" type="ORF">EZS27_002852</name>
</gene>
<keyword evidence="6" id="KW-0418">Kinase</keyword>
<dbReference type="PRINTS" id="PR00476">
    <property type="entry name" value="PHFRCTKINASE"/>
</dbReference>
<dbReference type="InterPro" id="IPR011183">
    <property type="entry name" value="PfpB_PPi_PFK"/>
</dbReference>
<dbReference type="GO" id="GO:0009749">
    <property type="term" value="P:response to glucose"/>
    <property type="evidence" value="ECO:0007669"/>
    <property type="project" value="TreeGrafter"/>
</dbReference>
<organism evidence="12">
    <name type="scientific">termite gut metagenome</name>
    <dbReference type="NCBI Taxonomy" id="433724"/>
    <lineage>
        <taxon>unclassified sequences</taxon>
        <taxon>metagenomes</taxon>
        <taxon>organismal metagenomes</taxon>
    </lineage>
</organism>
<dbReference type="EMBL" id="SNRY01000040">
    <property type="protein sequence ID" value="KAA6349743.1"/>
    <property type="molecule type" value="Genomic_DNA"/>
</dbReference>
<comment type="caution">
    <text evidence="12">The sequence shown here is derived from an EMBL/GenBank/DDBJ whole genome shotgun (WGS) entry which is preliminary data.</text>
</comment>
<dbReference type="GO" id="GO:0047334">
    <property type="term" value="F:diphosphate-fructose-6-phosphate 1-phosphotransferase activity"/>
    <property type="evidence" value="ECO:0007669"/>
    <property type="project" value="UniProtKB-EC"/>
</dbReference>
<sequence length="548" mass="59882">MTKSALQIARATYKPKLPKALKGSVQVSEGVATQSVADQEAIKKLFPNTYGVPLIQFIETGQSKDFPAVNVGVILSGGQAPGGHNVISGLFDGIKRLNKNSKLYGFILGPGGLVDHNYIELTSDIIDEYRNTGGFDIIGSGRTKLETTEQFEKGYEILKELGIKALVIIGGDDSNTNACVLAEYYAAKKYGVQVIGCPKTIDGDLKNEMIETSFGFDTACKVYSELIGNIQRDCNSARKYWHFIKLMGRSASHIALECALQTQPNICIVSEEVEAKNMSLNDVVIGIAQVVANRAAKGDNFGTILIPEGLVEFIPAMRRLISELNDLLVANANEFAAIDKANQRGHIISKLSKESADIYASLPEGVARQLTLDRDPHGNVQVSLIETEKLLSEMVAGKLAQWKKEGKYKGKFSAQHHFFGYEGRCAAPSNYDADYCYSLGYTASVLIANGKTGYMSSVRNTTAPAEEWIAGGVPITMMMNMERRHGEMKPVIQKALVKLEGAPFKTFAAKRDAWAIDTEYIYPGPIQYFGPSEVCDQPTKTLQLEQGK</sequence>
<keyword evidence="7" id="KW-0460">Magnesium</keyword>
<evidence type="ECO:0000256" key="1">
    <source>
        <dbReference type="ARBA" id="ARBA00001946"/>
    </source>
</evidence>
<protein>
    <submittedName>
        <fullName evidence="12">Pyrophosphate--fructose 6-phosphate 1-phosphotransferase</fullName>
        <ecNumber evidence="12">2.7.1.90</ecNumber>
    </submittedName>
</protein>
<dbReference type="UniPathway" id="UPA00109">
    <property type="reaction ID" value="UER00182"/>
</dbReference>
<dbReference type="InterPro" id="IPR000023">
    <property type="entry name" value="Phosphofructokinase_dom"/>
</dbReference>
<dbReference type="EMBL" id="SNRY01000040">
    <property type="protein sequence ID" value="KAA6349772.1"/>
    <property type="molecule type" value="Genomic_DNA"/>
</dbReference>
<dbReference type="AlphaFoldDB" id="A0A5J4SVF3"/>
<evidence type="ECO:0000256" key="4">
    <source>
        <dbReference type="ARBA" id="ARBA00022679"/>
    </source>
</evidence>
<evidence type="ECO:0000256" key="9">
    <source>
        <dbReference type="ARBA" id="ARBA00048072"/>
    </source>
</evidence>
<keyword evidence="4 12" id="KW-0808">Transferase</keyword>
<dbReference type="FunFam" id="1.10.10.480:FF:000003">
    <property type="entry name" value="Pyrophosphate--fructose 6-phosphate 1-phosphotransferase"/>
    <property type="match status" value="1"/>
</dbReference>
<dbReference type="Gene3D" id="3.40.50.460">
    <property type="entry name" value="Phosphofructokinase domain"/>
    <property type="match status" value="1"/>
</dbReference>
<evidence type="ECO:0000256" key="3">
    <source>
        <dbReference type="ARBA" id="ARBA00022490"/>
    </source>
</evidence>
<dbReference type="SUPFAM" id="SSF53784">
    <property type="entry name" value="Phosphofructokinase"/>
    <property type="match status" value="1"/>
</dbReference>
<dbReference type="HAMAP" id="MF_01980">
    <property type="entry name" value="Phosphofructokinase_II_Long"/>
    <property type="match status" value="1"/>
</dbReference>
<dbReference type="GO" id="GO:0003872">
    <property type="term" value="F:6-phosphofructokinase activity"/>
    <property type="evidence" value="ECO:0007669"/>
    <property type="project" value="InterPro"/>
</dbReference>